<proteinExistence type="predicted"/>
<dbReference type="EnsemblPlants" id="evm.model.07.1257">
    <property type="protein sequence ID" value="cds.evm.model.07.1257"/>
    <property type="gene ID" value="evm.TU.07.1257"/>
</dbReference>
<protein>
    <submittedName>
        <fullName evidence="1">Uncharacterized protein</fullName>
    </submittedName>
</protein>
<sequence>MHGGYRREVAWKKVCARKKGRPPDDLLRFGRRPKRCRSKVLLSKSFDASVYLRIMAKANARSLEILVALISVFKSLDLASQHYYKERPIIPIFKAFYLGFR</sequence>
<reference evidence="1" key="1">
    <citation type="submission" date="2018-11" db="EMBL/GenBank/DDBJ databases">
        <authorList>
            <person name="Grassa J C."/>
        </authorList>
    </citation>
    <scope>NUCLEOTIDE SEQUENCE [LARGE SCALE GENOMIC DNA]</scope>
</reference>
<dbReference type="Proteomes" id="UP000596661">
    <property type="component" value="Chromosome 7"/>
</dbReference>
<dbReference type="AlphaFoldDB" id="A0A803Q1Y3"/>
<keyword evidence="2" id="KW-1185">Reference proteome</keyword>
<name>A0A803Q1Y3_CANSA</name>
<dbReference type="EMBL" id="UZAU01000658">
    <property type="status" value="NOT_ANNOTATED_CDS"/>
    <property type="molecule type" value="Genomic_DNA"/>
</dbReference>
<accession>A0A803Q1Y3</accession>
<dbReference type="Gramene" id="evm.model.07.1257">
    <property type="protein sequence ID" value="cds.evm.model.07.1257"/>
    <property type="gene ID" value="evm.TU.07.1257"/>
</dbReference>
<evidence type="ECO:0000313" key="2">
    <source>
        <dbReference type="Proteomes" id="UP000596661"/>
    </source>
</evidence>
<evidence type="ECO:0000313" key="1">
    <source>
        <dbReference type="EnsemblPlants" id="cds.evm.model.07.1257"/>
    </source>
</evidence>
<organism evidence="1 2">
    <name type="scientific">Cannabis sativa</name>
    <name type="common">Hemp</name>
    <name type="synonym">Marijuana</name>
    <dbReference type="NCBI Taxonomy" id="3483"/>
    <lineage>
        <taxon>Eukaryota</taxon>
        <taxon>Viridiplantae</taxon>
        <taxon>Streptophyta</taxon>
        <taxon>Embryophyta</taxon>
        <taxon>Tracheophyta</taxon>
        <taxon>Spermatophyta</taxon>
        <taxon>Magnoliopsida</taxon>
        <taxon>eudicotyledons</taxon>
        <taxon>Gunneridae</taxon>
        <taxon>Pentapetalae</taxon>
        <taxon>rosids</taxon>
        <taxon>fabids</taxon>
        <taxon>Rosales</taxon>
        <taxon>Cannabaceae</taxon>
        <taxon>Cannabis</taxon>
    </lineage>
</organism>
<reference evidence="1" key="2">
    <citation type="submission" date="2021-03" db="UniProtKB">
        <authorList>
            <consortium name="EnsemblPlants"/>
        </authorList>
    </citation>
    <scope>IDENTIFICATION</scope>
</reference>